<dbReference type="Gene3D" id="2.40.40.20">
    <property type="match status" value="1"/>
</dbReference>
<reference evidence="2 3" key="1">
    <citation type="submission" date="2020-04" db="EMBL/GenBank/DDBJ databases">
        <title>MicrobeNet Type strains.</title>
        <authorList>
            <person name="Nicholson A.C."/>
        </authorList>
    </citation>
    <scope>NUCLEOTIDE SEQUENCE [LARGE SCALE GENOMIC DNA]</scope>
    <source>
        <strain evidence="2 3">ATCC BAA-330</strain>
    </source>
</reference>
<dbReference type="Pfam" id="PF01568">
    <property type="entry name" value="Molydop_binding"/>
    <property type="match status" value="1"/>
</dbReference>
<dbReference type="InterPro" id="IPR006657">
    <property type="entry name" value="MoPterin_dinucl-bd_dom"/>
</dbReference>
<accession>A0ABX1LAL3</accession>
<comment type="caution">
    <text evidence="2">The sequence shown here is derived from an EMBL/GenBank/DDBJ whole genome shotgun (WGS) entry which is preliminary data.</text>
</comment>
<keyword evidence="2" id="KW-0560">Oxidoreductase</keyword>
<organism evidence="2 3">
    <name type="scientific">Tsukamurella columbiensis</name>
    <dbReference type="NCBI Taxonomy" id="128509"/>
    <lineage>
        <taxon>Bacteria</taxon>
        <taxon>Bacillati</taxon>
        <taxon>Actinomycetota</taxon>
        <taxon>Actinomycetes</taxon>
        <taxon>Mycobacteriales</taxon>
        <taxon>Tsukamurellaceae</taxon>
        <taxon>Tsukamurella</taxon>
    </lineage>
</organism>
<dbReference type="Proteomes" id="UP000556611">
    <property type="component" value="Unassembled WGS sequence"/>
</dbReference>
<dbReference type="InterPro" id="IPR009010">
    <property type="entry name" value="Asp_de-COase-like_dom_sf"/>
</dbReference>
<dbReference type="GO" id="GO:0016491">
    <property type="term" value="F:oxidoreductase activity"/>
    <property type="evidence" value="ECO:0007669"/>
    <property type="project" value="UniProtKB-KW"/>
</dbReference>
<evidence type="ECO:0000259" key="1">
    <source>
        <dbReference type="Pfam" id="PF01568"/>
    </source>
</evidence>
<name>A0ABX1LAL3_9ACTN</name>
<dbReference type="EC" id="1.6.5.11" evidence="2"/>
<gene>
    <name evidence="2" type="ORF">HHU10_06455</name>
</gene>
<proteinExistence type="predicted"/>
<dbReference type="RefSeq" id="WP_316250474.1">
    <property type="nucleotide sequence ID" value="NZ_JABARZ010000004.1"/>
</dbReference>
<evidence type="ECO:0000313" key="3">
    <source>
        <dbReference type="Proteomes" id="UP000556611"/>
    </source>
</evidence>
<sequence>TGRPGTVGVPGDGEALLATWRQLLDLGRGQDGEPDLAATARRPLARMSAATAARILAADGAAVSVSTDRGSITLPLEVTDMPDGVVWVPRNSPGSTVATTLGVGWGAVVGIGVAR</sequence>
<protein>
    <submittedName>
        <fullName evidence="2">NADH-quinone oxidoreductase subunit G</fullName>
        <ecNumber evidence="2">1.6.5.11</ecNumber>
    </submittedName>
</protein>
<evidence type="ECO:0000313" key="2">
    <source>
        <dbReference type="EMBL" id="NMD55258.1"/>
    </source>
</evidence>
<dbReference type="SUPFAM" id="SSF50692">
    <property type="entry name" value="ADC-like"/>
    <property type="match status" value="1"/>
</dbReference>
<feature type="non-terminal residue" evidence="2">
    <location>
        <position position="1"/>
    </location>
</feature>
<dbReference type="EMBL" id="JABARZ010000004">
    <property type="protein sequence ID" value="NMD55258.1"/>
    <property type="molecule type" value="Genomic_DNA"/>
</dbReference>
<feature type="domain" description="Molybdopterin dinucleotide-binding" evidence="1">
    <location>
        <begin position="19"/>
        <end position="94"/>
    </location>
</feature>
<keyword evidence="3" id="KW-1185">Reference proteome</keyword>